<dbReference type="EMBL" id="QFFJ01000001">
    <property type="protein sequence ID" value="RBL91480.1"/>
    <property type="molecule type" value="Genomic_DNA"/>
</dbReference>
<comment type="caution">
    <text evidence="3">The sequence shown here is derived from an EMBL/GenBank/DDBJ whole genome shotgun (WGS) entry which is preliminary data.</text>
</comment>
<dbReference type="Pfam" id="PF08327">
    <property type="entry name" value="AHSA1"/>
    <property type="match status" value="1"/>
</dbReference>
<dbReference type="OrthoDB" id="2355173at2"/>
<feature type="domain" description="Activator of Hsp90 ATPase homologue 1/2-like C-terminal" evidence="2">
    <location>
        <begin position="13"/>
        <end position="139"/>
    </location>
</feature>
<dbReference type="AlphaFoldDB" id="A0A365XZ11"/>
<protein>
    <submittedName>
        <fullName evidence="3">SRPBCC domain-containing protein</fullName>
    </submittedName>
</protein>
<dbReference type="CDD" id="cd07814">
    <property type="entry name" value="SRPBCC_CalC_Aha1-like"/>
    <property type="match status" value="1"/>
</dbReference>
<dbReference type="RefSeq" id="WP_113614077.1">
    <property type="nucleotide sequence ID" value="NZ_QFFJ01000001.1"/>
</dbReference>
<evidence type="ECO:0000313" key="4">
    <source>
        <dbReference type="Proteomes" id="UP000253410"/>
    </source>
</evidence>
<organism evidence="3 4">
    <name type="scientific">Chitinophaga flava</name>
    <dbReference type="NCBI Taxonomy" id="2259036"/>
    <lineage>
        <taxon>Bacteria</taxon>
        <taxon>Pseudomonadati</taxon>
        <taxon>Bacteroidota</taxon>
        <taxon>Chitinophagia</taxon>
        <taxon>Chitinophagales</taxon>
        <taxon>Chitinophagaceae</taxon>
        <taxon>Chitinophaga</taxon>
    </lineage>
</organism>
<sequence length="143" mass="16612">MKNEPLIVERTINAPMGKVWEALTVKEKMREWYFDVSDFKPEVGFSFTFDCEDEGILYVHHCEVKEVVPGRKLSYTWKYENYEGESLLTFELSQEGNQTKLTLTHAGLETFPQHLKSFTRESFTGGWDHIINISLPKYLGPQG</sequence>
<evidence type="ECO:0000256" key="1">
    <source>
        <dbReference type="ARBA" id="ARBA00006817"/>
    </source>
</evidence>
<keyword evidence="4" id="KW-1185">Reference proteome</keyword>
<proteinExistence type="inferred from homology"/>
<dbReference type="InterPro" id="IPR023393">
    <property type="entry name" value="START-like_dom_sf"/>
</dbReference>
<evidence type="ECO:0000313" key="3">
    <source>
        <dbReference type="EMBL" id="RBL91480.1"/>
    </source>
</evidence>
<gene>
    <name evidence="3" type="ORF">DF182_02375</name>
</gene>
<evidence type="ECO:0000259" key="2">
    <source>
        <dbReference type="Pfam" id="PF08327"/>
    </source>
</evidence>
<reference evidence="3 4" key="1">
    <citation type="submission" date="2018-05" db="EMBL/GenBank/DDBJ databases">
        <title>Chitinophaga sp. K3CV102501T nov., isolated from isolated from a monsoon evergreen broad-leaved forest soil.</title>
        <authorList>
            <person name="Lv Y."/>
        </authorList>
    </citation>
    <scope>NUCLEOTIDE SEQUENCE [LARGE SCALE GENOMIC DNA]</scope>
    <source>
        <strain evidence="3 4">GDMCC 1.1325</strain>
    </source>
</reference>
<accession>A0A365XZ11</accession>
<comment type="similarity">
    <text evidence="1">Belongs to the AHA1 family.</text>
</comment>
<dbReference type="InterPro" id="IPR013538">
    <property type="entry name" value="ASHA1/2-like_C"/>
</dbReference>
<dbReference type="SUPFAM" id="SSF55961">
    <property type="entry name" value="Bet v1-like"/>
    <property type="match status" value="1"/>
</dbReference>
<dbReference type="Gene3D" id="3.30.530.20">
    <property type="match status" value="1"/>
</dbReference>
<dbReference type="Proteomes" id="UP000253410">
    <property type="component" value="Unassembled WGS sequence"/>
</dbReference>
<name>A0A365XZ11_9BACT</name>